<evidence type="ECO:0000256" key="2">
    <source>
        <dbReference type="ARBA" id="ARBA00022679"/>
    </source>
</evidence>
<sequence>MIISHSSRYVFFAVPKTGTHSIRRALRPQLADGDMEQVGLFVDKRFPYPALASLGHGHVSYLQVAPVLGSVLDDYFKFAFVRNPYDRFVSYCAFMARNGDAFAQRPGDVMRFFIRDNPQLDHLLFRPQYELLADESGQVRMDFIGRSERSQADFDAICAKVGIASSPLEQVNSTQHRHYADYYDDELRGLVARFYARDLEAFGYGFDG</sequence>
<proteinExistence type="predicted"/>
<dbReference type="Proteomes" id="UP001139971">
    <property type="component" value="Unassembled WGS sequence"/>
</dbReference>
<dbReference type="Gene3D" id="3.40.50.300">
    <property type="entry name" value="P-loop containing nucleotide triphosphate hydrolases"/>
    <property type="match status" value="1"/>
</dbReference>
<evidence type="ECO:0000256" key="7">
    <source>
        <dbReference type="ARBA" id="ARBA00023180"/>
    </source>
</evidence>
<keyword evidence="6" id="KW-0472">Membrane</keyword>
<dbReference type="InterPro" id="IPR027417">
    <property type="entry name" value="P-loop_NTPase"/>
</dbReference>
<evidence type="ECO:0000256" key="4">
    <source>
        <dbReference type="ARBA" id="ARBA00022989"/>
    </source>
</evidence>
<accession>A0A9X4BIN8</accession>
<protein>
    <submittedName>
        <fullName evidence="8">Sulfotransferase family protein</fullName>
    </submittedName>
</protein>
<dbReference type="RefSeq" id="WP_263543669.1">
    <property type="nucleotide sequence ID" value="NZ_JAOVZO020000001.1"/>
</dbReference>
<dbReference type="GO" id="GO:0008146">
    <property type="term" value="F:sulfotransferase activity"/>
    <property type="evidence" value="ECO:0007669"/>
    <property type="project" value="InterPro"/>
</dbReference>
<evidence type="ECO:0000313" key="9">
    <source>
        <dbReference type="Proteomes" id="UP001139971"/>
    </source>
</evidence>
<dbReference type="AlphaFoldDB" id="A0A9X4BIN8"/>
<dbReference type="GO" id="GO:0016051">
    <property type="term" value="P:carbohydrate biosynthetic process"/>
    <property type="evidence" value="ECO:0007669"/>
    <property type="project" value="InterPro"/>
</dbReference>
<comment type="subcellular location">
    <subcellularLocation>
        <location evidence="1">Golgi apparatus membrane</location>
        <topology evidence="1">Single-pass type II membrane protein</topology>
    </subcellularLocation>
</comment>
<evidence type="ECO:0000313" key="8">
    <source>
        <dbReference type="EMBL" id="MDC8011309.1"/>
    </source>
</evidence>
<keyword evidence="4" id="KW-1133">Transmembrane helix</keyword>
<evidence type="ECO:0000256" key="5">
    <source>
        <dbReference type="ARBA" id="ARBA00023034"/>
    </source>
</evidence>
<dbReference type="InterPro" id="IPR005331">
    <property type="entry name" value="Sulfotransferase"/>
</dbReference>
<dbReference type="InterPro" id="IPR018011">
    <property type="entry name" value="Carb_sulfotrans_8-10"/>
</dbReference>
<keyword evidence="2" id="KW-0808">Transferase</keyword>
<evidence type="ECO:0000256" key="3">
    <source>
        <dbReference type="ARBA" id="ARBA00022692"/>
    </source>
</evidence>
<reference evidence="8" key="1">
    <citation type="submission" date="2023-02" db="EMBL/GenBank/DDBJ databases">
        <title>Tahibacter soli sp. nov. isolated from soil.</title>
        <authorList>
            <person name="Baek J.H."/>
            <person name="Lee J.K."/>
            <person name="Choi D.G."/>
            <person name="Jeon C.O."/>
        </authorList>
    </citation>
    <scope>NUCLEOTIDE SEQUENCE</scope>
    <source>
        <strain evidence="8">BL</strain>
    </source>
</reference>
<name>A0A9X4BIN8_9GAMM</name>
<evidence type="ECO:0000256" key="1">
    <source>
        <dbReference type="ARBA" id="ARBA00004323"/>
    </source>
</evidence>
<dbReference type="PANTHER" id="PTHR12137:SF54">
    <property type="entry name" value="CARBOHYDRATE SULFOTRANSFERASE"/>
    <property type="match status" value="1"/>
</dbReference>
<keyword evidence="7" id="KW-0325">Glycoprotein</keyword>
<keyword evidence="5" id="KW-0333">Golgi apparatus</keyword>
<comment type="caution">
    <text evidence="8">The sequence shown here is derived from an EMBL/GenBank/DDBJ whole genome shotgun (WGS) entry which is preliminary data.</text>
</comment>
<dbReference type="SUPFAM" id="SSF52540">
    <property type="entry name" value="P-loop containing nucleoside triphosphate hydrolases"/>
    <property type="match status" value="1"/>
</dbReference>
<dbReference type="Pfam" id="PF03567">
    <property type="entry name" value="Sulfotransfer_2"/>
    <property type="match status" value="1"/>
</dbReference>
<keyword evidence="3" id="KW-0812">Transmembrane</keyword>
<organism evidence="8 9">
    <name type="scientific">Tahibacter soli</name>
    <dbReference type="NCBI Taxonomy" id="2983605"/>
    <lineage>
        <taxon>Bacteria</taxon>
        <taxon>Pseudomonadati</taxon>
        <taxon>Pseudomonadota</taxon>
        <taxon>Gammaproteobacteria</taxon>
        <taxon>Lysobacterales</taxon>
        <taxon>Rhodanobacteraceae</taxon>
        <taxon>Tahibacter</taxon>
    </lineage>
</organism>
<gene>
    <name evidence="8" type="ORF">OD750_001975</name>
</gene>
<keyword evidence="9" id="KW-1185">Reference proteome</keyword>
<evidence type="ECO:0000256" key="6">
    <source>
        <dbReference type="ARBA" id="ARBA00023136"/>
    </source>
</evidence>
<dbReference type="EMBL" id="JAOVZO020000001">
    <property type="protein sequence ID" value="MDC8011309.1"/>
    <property type="molecule type" value="Genomic_DNA"/>
</dbReference>
<dbReference type="PANTHER" id="PTHR12137">
    <property type="entry name" value="CARBOHYDRATE SULFOTRANSFERASE"/>
    <property type="match status" value="1"/>
</dbReference>
<dbReference type="GO" id="GO:0016020">
    <property type="term" value="C:membrane"/>
    <property type="evidence" value="ECO:0007669"/>
    <property type="project" value="InterPro"/>
</dbReference>